<organism evidence="1 2">
    <name type="scientific">Kribbella albertanoniae</name>
    <dbReference type="NCBI Taxonomy" id="1266829"/>
    <lineage>
        <taxon>Bacteria</taxon>
        <taxon>Bacillati</taxon>
        <taxon>Actinomycetota</taxon>
        <taxon>Actinomycetes</taxon>
        <taxon>Propionibacteriales</taxon>
        <taxon>Kribbellaceae</taxon>
        <taxon>Kribbella</taxon>
    </lineage>
</organism>
<dbReference type="EMBL" id="SMKA01000322">
    <property type="protein sequence ID" value="TDC16082.1"/>
    <property type="molecule type" value="Genomic_DNA"/>
</dbReference>
<accession>A0A4R4P7E2</accession>
<dbReference type="Proteomes" id="UP000295075">
    <property type="component" value="Unassembled WGS sequence"/>
</dbReference>
<sequence>MANLVMPLALVVFGLASFDLKSLLVTAPLAAWLTVRGFRLGVLLDGSEIVVRGFFWSRRIKRSAIRKIGLFPSVVWESKGHQRWTPIAAFADVGGMAPGVTARNDWAVEQMEAWAGRR</sequence>
<gene>
    <name evidence="1" type="ORF">E1261_39605</name>
</gene>
<evidence type="ECO:0000313" key="1">
    <source>
        <dbReference type="EMBL" id="TDC16082.1"/>
    </source>
</evidence>
<comment type="caution">
    <text evidence="1">The sequence shown here is derived from an EMBL/GenBank/DDBJ whole genome shotgun (WGS) entry which is preliminary data.</text>
</comment>
<evidence type="ECO:0008006" key="3">
    <source>
        <dbReference type="Google" id="ProtNLM"/>
    </source>
</evidence>
<keyword evidence="2" id="KW-1185">Reference proteome</keyword>
<name>A0A4R4P7E2_9ACTN</name>
<evidence type="ECO:0000313" key="2">
    <source>
        <dbReference type="Proteomes" id="UP000295075"/>
    </source>
</evidence>
<protein>
    <recommendedName>
        <fullName evidence="3">PH domain-containing protein</fullName>
    </recommendedName>
</protein>
<dbReference type="RefSeq" id="WP_132414899.1">
    <property type="nucleotide sequence ID" value="NZ_SMKA01000322.1"/>
</dbReference>
<dbReference type="AlphaFoldDB" id="A0A4R4P7E2"/>
<proteinExistence type="predicted"/>
<reference evidence="1 2" key="1">
    <citation type="submission" date="2019-03" db="EMBL/GenBank/DDBJ databases">
        <title>Draft genome sequences of novel Actinobacteria.</title>
        <authorList>
            <person name="Sahin N."/>
            <person name="Ay H."/>
            <person name="Saygin H."/>
        </authorList>
    </citation>
    <scope>NUCLEOTIDE SEQUENCE [LARGE SCALE GENOMIC DNA]</scope>
    <source>
        <strain evidence="1 2">JCM 30547</strain>
    </source>
</reference>